<dbReference type="GO" id="GO:0005524">
    <property type="term" value="F:ATP binding"/>
    <property type="evidence" value="ECO:0007669"/>
    <property type="project" value="UniProtKB-KW"/>
</dbReference>
<evidence type="ECO:0000313" key="8">
    <source>
        <dbReference type="Proteomes" id="UP000192393"/>
    </source>
</evidence>
<keyword evidence="4" id="KW-0547">Nucleotide-binding</keyword>
<dbReference type="PANTHER" id="PTHR42711:SF5">
    <property type="entry name" value="ABC TRANSPORTER ATP-BINDING PROTEIN NATA"/>
    <property type="match status" value="1"/>
</dbReference>
<evidence type="ECO:0000256" key="2">
    <source>
        <dbReference type="ARBA" id="ARBA00022448"/>
    </source>
</evidence>
<keyword evidence="2" id="KW-0813">Transport</keyword>
<organism evidence="7 8">
    <name type="scientific">Moheibacter sediminis</name>
    <dbReference type="NCBI Taxonomy" id="1434700"/>
    <lineage>
        <taxon>Bacteria</taxon>
        <taxon>Pseudomonadati</taxon>
        <taxon>Bacteroidota</taxon>
        <taxon>Flavobacteriia</taxon>
        <taxon>Flavobacteriales</taxon>
        <taxon>Weeksellaceae</taxon>
        <taxon>Moheibacter</taxon>
    </lineage>
</organism>
<name>A0A1W1Y7Z1_9FLAO</name>
<evidence type="ECO:0000256" key="5">
    <source>
        <dbReference type="ARBA" id="ARBA00022840"/>
    </source>
</evidence>
<keyword evidence="5 7" id="KW-0067">ATP-binding</keyword>
<evidence type="ECO:0000256" key="4">
    <source>
        <dbReference type="ARBA" id="ARBA00022741"/>
    </source>
</evidence>
<evidence type="ECO:0000313" key="7">
    <source>
        <dbReference type="EMBL" id="SMC32273.1"/>
    </source>
</evidence>
<evidence type="ECO:0000259" key="6">
    <source>
        <dbReference type="PROSITE" id="PS50893"/>
    </source>
</evidence>
<dbReference type="SMART" id="SM00382">
    <property type="entry name" value="AAA"/>
    <property type="match status" value="1"/>
</dbReference>
<evidence type="ECO:0000256" key="1">
    <source>
        <dbReference type="ARBA" id="ARBA00005417"/>
    </source>
</evidence>
<dbReference type="Proteomes" id="UP000192393">
    <property type="component" value="Unassembled WGS sequence"/>
</dbReference>
<reference evidence="7 8" key="1">
    <citation type="submission" date="2017-04" db="EMBL/GenBank/DDBJ databases">
        <authorList>
            <person name="Afonso C.L."/>
            <person name="Miller P.J."/>
            <person name="Scott M.A."/>
            <person name="Spackman E."/>
            <person name="Goraichik I."/>
            <person name="Dimitrov K.M."/>
            <person name="Suarez D.L."/>
            <person name="Swayne D.E."/>
        </authorList>
    </citation>
    <scope>NUCLEOTIDE SEQUENCE [LARGE SCALE GENOMIC DNA]</scope>
    <source>
        <strain evidence="7 8">CGMCC 1.12708</strain>
    </source>
</reference>
<dbReference type="InterPro" id="IPR027417">
    <property type="entry name" value="P-loop_NTPase"/>
</dbReference>
<keyword evidence="3" id="KW-0536">Nodulation</keyword>
<dbReference type="InterPro" id="IPR050763">
    <property type="entry name" value="ABC_transporter_ATP-binding"/>
</dbReference>
<dbReference type="OrthoDB" id="963173at2"/>
<comment type="similarity">
    <text evidence="1">Belongs to the ABC transporter superfamily.</text>
</comment>
<dbReference type="GO" id="GO:0016887">
    <property type="term" value="F:ATP hydrolysis activity"/>
    <property type="evidence" value="ECO:0007669"/>
    <property type="project" value="InterPro"/>
</dbReference>
<dbReference type="InterPro" id="IPR003593">
    <property type="entry name" value="AAA+_ATPase"/>
</dbReference>
<dbReference type="RefSeq" id="WP_084015288.1">
    <property type="nucleotide sequence ID" value="NZ_FWXS01000001.1"/>
</dbReference>
<dbReference type="STRING" id="1434700.SAMN06296427_10168"/>
<dbReference type="Gene3D" id="3.40.50.300">
    <property type="entry name" value="P-loop containing nucleotide triphosphate hydrolases"/>
    <property type="match status" value="1"/>
</dbReference>
<proteinExistence type="inferred from homology"/>
<dbReference type="AlphaFoldDB" id="A0A1W1Y7Z1"/>
<sequence>MDIFENRLSEVSQHYQNGDVSLGFRRMIDSALDTGKTSILKDMIEFTEWKYKAQPDTAAENQKAQGLILKIRNAGTPAKDLSAQPLILAKGISKSYSKGGFKLGPLDVSVQKSEIVGLVGENGNGKTTLLRALGGELQPDSGKIDYHFSTPYKNSYDLQTRLVYIPQRIEVLRGGLMDNLQFTLTTHGITGEDNFYLAQTMLARMGLWPYKDLNWNRLSSGYKMRFELARTLLRKPEVLLLDEPLANLDILAQQIILEDLRYLSSSLLHPFGVVLSSQQLYEVEKVSDKIIFLDKGKLVNDSSIQPEIENEKYLILEVDSSAEREKLQLQLQSAGLVKVHFNGGNYVLYFAEDKSIQDVMAVMSSEKIPVTYIRDISNSSRRFFIN</sequence>
<keyword evidence="8" id="KW-1185">Reference proteome</keyword>
<evidence type="ECO:0000256" key="3">
    <source>
        <dbReference type="ARBA" id="ARBA00022458"/>
    </source>
</evidence>
<accession>A0A1W1Y7Z1</accession>
<feature type="domain" description="ABC transporter" evidence="6">
    <location>
        <begin position="87"/>
        <end position="320"/>
    </location>
</feature>
<protein>
    <submittedName>
        <fullName evidence="7">ABC-2 type transport system ATP-binding protein</fullName>
    </submittedName>
</protein>
<dbReference type="PANTHER" id="PTHR42711">
    <property type="entry name" value="ABC TRANSPORTER ATP-BINDING PROTEIN"/>
    <property type="match status" value="1"/>
</dbReference>
<dbReference type="Pfam" id="PF00005">
    <property type="entry name" value="ABC_tran"/>
    <property type="match status" value="1"/>
</dbReference>
<dbReference type="PROSITE" id="PS50893">
    <property type="entry name" value="ABC_TRANSPORTER_2"/>
    <property type="match status" value="1"/>
</dbReference>
<dbReference type="EMBL" id="FWXS01000001">
    <property type="protein sequence ID" value="SMC32273.1"/>
    <property type="molecule type" value="Genomic_DNA"/>
</dbReference>
<dbReference type="SUPFAM" id="SSF52540">
    <property type="entry name" value="P-loop containing nucleoside triphosphate hydrolases"/>
    <property type="match status" value="1"/>
</dbReference>
<dbReference type="InterPro" id="IPR003439">
    <property type="entry name" value="ABC_transporter-like_ATP-bd"/>
</dbReference>
<gene>
    <name evidence="7" type="ORF">SAMN06296427_10168</name>
</gene>